<reference evidence="6" key="1">
    <citation type="submission" date="2016-11" db="EMBL/GenBank/DDBJ databases">
        <authorList>
            <person name="Varghese N."/>
            <person name="Submissions S."/>
        </authorList>
    </citation>
    <scope>NUCLEOTIDE SEQUENCE [LARGE SCALE GENOMIC DNA]</scope>
    <source>
        <strain evidence="6">CGMCC 1.10835</strain>
    </source>
</reference>
<keyword evidence="2" id="KW-0175">Coiled coil</keyword>
<dbReference type="PANTHER" id="PTHR30329:SF21">
    <property type="entry name" value="LIPOPROTEIN YIAD-RELATED"/>
    <property type="match status" value="1"/>
</dbReference>
<dbReference type="CDD" id="cd07185">
    <property type="entry name" value="OmpA_C-like"/>
    <property type="match status" value="1"/>
</dbReference>
<proteinExistence type="predicted"/>
<dbReference type="EMBL" id="FRAQ01000001">
    <property type="protein sequence ID" value="SHK07935.1"/>
    <property type="molecule type" value="Genomic_DNA"/>
</dbReference>
<dbReference type="AlphaFoldDB" id="A0A1M6PIZ5"/>
<dbReference type="InterPro" id="IPR036737">
    <property type="entry name" value="OmpA-like_sf"/>
</dbReference>
<dbReference type="OrthoDB" id="9815217at2"/>
<sequence>MIGSRRRSRSTTNVWPGYVDALSALLMLVIFMLLIYVVSQLFLSQTLSDRNSELARLNQRLNEISELLGLEQSKTEAMEQQMLTVQSNFSDSLAQNEGLQERLDASRNQLMQQAADAEARSERLANMNRELDDQDELSISQQNMIMRLSNQIASLQNQLRQITAALKLQKEMTADKDGELENVSRRLNTLLAERVNELERYQSEFFSRLRNILAANENIRIVGDRFLLPSELLFASGSARLGAEGKQELDKLAGVLLDVVKTIPQDLEWILRIDGHTDLIPINTPQFPSNWELSTARAVAVVRYLADQGVPQNRMVAAGFGEFFPVANGTTPEALQENRRIEIKLTDR</sequence>
<dbReference type="Pfam" id="PF00691">
    <property type="entry name" value="OmpA"/>
    <property type="match status" value="1"/>
</dbReference>
<keyword evidence="1 3" id="KW-0472">Membrane</keyword>
<evidence type="ECO:0000313" key="6">
    <source>
        <dbReference type="Proteomes" id="UP000184497"/>
    </source>
</evidence>
<evidence type="ECO:0000256" key="1">
    <source>
        <dbReference type="PROSITE-ProRule" id="PRU00473"/>
    </source>
</evidence>
<feature type="transmembrane region" description="Helical" evidence="3">
    <location>
        <begin position="21"/>
        <end position="43"/>
    </location>
</feature>
<dbReference type="Gene3D" id="3.30.1330.60">
    <property type="entry name" value="OmpA-like domain"/>
    <property type="match status" value="1"/>
</dbReference>
<dbReference type="GO" id="GO:0016020">
    <property type="term" value="C:membrane"/>
    <property type="evidence" value="ECO:0007669"/>
    <property type="project" value="UniProtKB-UniRule"/>
</dbReference>
<dbReference type="RefSeq" id="WP_072795049.1">
    <property type="nucleotide sequence ID" value="NZ_FRAQ01000001.1"/>
</dbReference>
<feature type="coiled-coil region" evidence="2">
    <location>
        <begin position="96"/>
        <end position="200"/>
    </location>
</feature>
<dbReference type="InterPro" id="IPR006665">
    <property type="entry name" value="OmpA-like"/>
</dbReference>
<protein>
    <submittedName>
        <fullName evidence="5">Chemotaxis protein MotB</fullName>
    </submittedName>
</protein>
<keyword evidence="3" id="KW-0812">Transmembrane</keyword>
<organism evidence="5 6">
    <name type="scientific">Marinobacter antarcticus</name>
    <dbReference type="NCBI Taxonomy" id="564117"/>
    <lineage>
        <taxon>Bacteria</taxon>
        <taxon>Pseudomonadati</taxon>
        <taxon>Pseudomonadota</taxon>
        <taxon>Gammaproteobacteria</taxon>
        <taxon>Pseudomonadales</taxon>
        <taxon>Marinobacteraceae</taxon>
        <taxon>Marinobacter</taxon>
    </lineage>
</organism>
<feature type="domain" description="OmpA-like" evidence="4">
    <location>
        <begin position="222"/>
        <end position="348"/>
    </location>
</feature>
<evidence type="ECO:0000259" key="4">
    <source>
        <dbReference type="PROSITE" id="PS51123"/>
    </source>
</evidence>
<dbReference type="PANTHER" id="PTHR30329">
    <property type="entry name" value="STATOR ELEMENT OF FLAGELLAR MOTOR COMPLEX"/>
    <property type="match status" value="1"/>
</dbReference>
<evidence type="ECO:0000256" key="3">
    <source>
        <dbReference type="SAM" id="Phobius"/>
    </source>
</evidence>
<dbReference type="Proteomes" id="UP000184497">
    <property type="component" value="Unassembled WGS sequence"/>
</dbReference>
<dbReference type="InterPro" id="IPR050330">
    <property type="entry name" value="Bact_OuterMem_StrucFunc"/>
</dbReference>
<keyword evidence="6" id="KW-1185">Reference proteome</keyword>
<dbReference type="SUPFAM" id="SSF103088">
    <property type="entry name" value="OmpA-like"/>
    <property type="match status" value="1"/>
</dbReference>
<gene>
    <name evidence="5" type="ORF">SAMN05216369_0324</name>
</gene>
<accession>A0A1M6PIZ5</accession>
<name>A0A1M6PIZ5_9GAMM</name>
<evidence type="ECO:0000256" key="2">
    <source>
        <dbReference type="SAM" id="Coils"/>
    </source>
</evidence>
<dbReference type="NCBIfam" id="NF006543">
    <property type="entry name" value="PRK09039.1-2"/>
    <property type="match status" value="1"/>
</dbReference>
<evidence type="ECO:0000313" key="5">
    <source>
        <dbReference type="EMBL" id="SHK07935.1"/>
    </source>
</evidence>
<dbReference type="PROSITE" id="PS51123">
    <property type="entry name" value="OMPA_2"/>
    <property type="match status" value="1"/>
</dbReference>
<keyword evidence="3" id="KW-1133">Transmembrane helix</keyword>
<dbReference type="STRING" id="564117.SAMN05216369_0324"/>